<reference evidence="1" key="2">
    <citation type="submission" date="2020-08" db="EMBL/GenBank/DDBJ databases">
        <title>Plant Genome Project.</title>
        <authorList>
            <person name="Zhang R.-G."/>
        </authorList>
    </citation>
    <scope>NUCLEOTIDE SEQUENCE</scope>
    <source>
        <strain evidence="1">Huo1</strain>
        <tissue evidence="1">Leaf</tissue>
    </source>
</reference>
<sequence>MYAWVADYSLGYAIVFIILLNEISVSIADGHLEGDSVIYLHFSSMIYLSTRYSRMQENNKTELERLEKEKHDDFVNMLKGLIVNQAGYAEKMANVWETVAEETSAYIRKS</sequence>
<dbReference type="PANTHER" id="PTHR46757:SF2">
    <property type="entry name" value="OS05G0346100 PROTEIN"/>
    <property type="match status" value="1"/>
</dbReference>
<dbReference type="EMBL" id="PNBA02000007">
    <property type="protein sequence ID" value="KAG6418489.1"/>
    <property type="molecule type" value="Genomic_DNA"/>
</dbReference>
<accession>A0A8X8XSY3</accession>
<dbReference type="PANTHER" id="PTHR46757">
    <property type="entry name" value="SORTING NEXIN-RELATED"/>
    <property type="match status" value="1"/>
</dbReference>
<dbReference type="InterPro" id="IPR044279">
    <property type="entry name" value="SNX2A/B"/>
</dbReference>
<keyword evidence="2" id="KW-1185">Reference proteome</keyword>
<evidence type="ECO:0000313" key="1">
    <source>
        <dbReference type="EMBL" id="KAG6418489.1"/>
    </source>
</evidence>
<proteinExistence type="predicted"/>
<evidence type="ECO:0000313" key="2">
    <source>
        <dbReference type="Proteomes" id="UP000298416"/>
    </source>
</evidence>
<gene>
    <name evidence="1" type="ORF">SASPL_120693</name>
</gene>
<name>A0A8X8XSY3_SALSN</name>
<dbReference type="AlphaFoldDB" id="A0A8X8XSY3"/>
<dbReference type="InterPro" id="IPR027267">
    <property type="entry name" value="AH/BAR_dom_sf"/>
</dbReference>
<protein>
    <submittedName>
        <fullName evidence="1">Uncharacterized protein</fullName>
    </submittedName>
</protein>
<dbReference type="Gene3D" id="1.20.1270.60">
    <property type="entry name" value="Arfaptin homology (AH) domain/BAR domain"/>
    <property type="match status" value="1"/>
</dbReference>
<comment type="caution">
    <text evidence="1">The sequence shown here is derived from an EMBL/GenBank/DDBJ whole genome shotgun (WGS) entry which is preliminary data.</text>
</comment>
<reference evidence="1" key="1">
    <citation type="submission" date="2018-01" db="EMBL/GenBank/DDBJ databases">
        <authorList>
            <person name="Mao J.F."/>
        </authorList>
    </citation>
    <scope>NUCLEOTIDE SEQUENCE</scope>
    <source>
        <strain evidence="1">Huo1</strain>
        <tissue evidence="1">Leaf</tissue>
    </source>
</reference>
<dbReference type="Proteomes" id="UP000298416">
    <property type="component" value="Unassembled WGS sequence"/>
</dbReference>
<organism evidence="1">
    <name type="scientific">Salvia splendens</name>
    <name type="common">Scarlet sage</name>
    <dbReference type="NCBI Taxonomy" id="180675"/>
    <lineage>
        <taxon>Eukaryota</taxon>
        <taxon>Viridiplantae</taxon>
        <taxon>Streptophyta</taxon>
        <taxon>Embryophyta</taxon>
        <taxon>Tracheophyta</taxon>
        <taxon>Spermatophyta</taxon>
        <taxon>Magnoliopsida</taxon>
        <taxon>eudicotyledons</taxon>
        <taxon>Gunneridae</taxon>
        <taxon>Pentapetalae</taxon>
        <taxon>asterids</taxon>
        <taxon>lamiids</taxon>
        <taxon>Lamiales</taxon>
        <taxon>Lamiaceae</taxon>
        <taxon>Nepetoideae</taxon>
        <taxon>Mentheae</taxon>
        <taxon>Salviinae</taxon>
        <taxon>Salvia</taxon>
        <taxon>Salvia subgen. Calosphace</taxon>
        <taxon>core Calosphace</taxon>
    </lineage>
</organism>